<dbReference type="Pfam" id="PF04237">
    <property type="entry name" value="YjbR"/>
    <property type="match status" value="1"/>
</dbReference>
<keyword evidence="1" id="KW-0808">Transferase</keyword>
<dbReference type="Proteomes" id="UP000033699">
    <property type="component" value="Unassembled WGS sequence"/>
</dbReference>
<dbReference type="PATRIC" id="fig|359131.3.peg.2938"/>
<dbReference type="InterPro" id="IPR058532">
    <property type="entry name" value="YjbR/MT2646/Rv2570-like"/>
</dbReference>
<dbReference type="SUPFAM" id="SSF142906">
    <property type="entry name" value="YjbR-like"/>
    <property type="match status" value="1"/>
</dbReference>
<name>A0A0F2THI3_STRR3</name>
<evidence type="ECO:0000313" key="2">
    <source>
        <dbReference type="Proteomes" id="UP000033699"/>
    </source>
</evidence>
<evidence type="ECO:0000313" key="1">
    <source>
        <dbReference type="EMBL" id="KJS61725.1"/>
    </source>
</evidence>
<dbReference type="InterPro" id="IPR038056">
    <property type="entry name" value="YjbR-like_sf"/>
</dbReference>
<gene>
    <name evidence="1" type="ORF">VM95_13525</name>
</gene>
<reference evidence="1 2" key="1">
    <citation type="submission" date="2015-02" db="EMBL/GenBank/DDBJ databases">
        <authorList>
            <person name="Ju K.-S."/>
            <person name="Doroghazi J.R."/>
            <person name="Metcalf W."/>
        </authorList>
    </citation>
    <scope>NUCLEOTIDE SEQUENCE [LARGE SCALE GENOMIC DNA]</scope>
    <source>
        <strain evidence="1 2">ATCC 31215</strain>
    </source>
</reference>
<dbReference type="Gene3D" id="3.90.1150.30">
    <property type="match status" value="1"/>
</dbReference>
<dbReference type="EMBL" id="JZKH01000022">
    <property type="protein sequence ID" value="KJS61725.1"/>
    <property type="molecule type" value="Genomic_DNA"/>
</dbReference>
<protein>
    <submittedName>
        <fullName evidence="1">Phosphoribosylglycinamide formyltransferase</fullName>
    </submittedName>
</protein>
<organism evidence="1 2">
    <name type="scientific">Streptomyces rubellomurinus (strain ATCC 31215)</name>
    <dbReference type="NCBI Taxonomy" id="359131"/>
    <lineage>
        <taxon>Bacteria</taxon>
        <taxon>Bacillati</taxon>
        <taxon>Actinomycetota</taxon>
        <taxon>Actinomycetes</taxon>
        <taxon>Kitasatosporales</taxon>
        <taxon>Streptomycetaceae</taxon>
        <taxon>Streptomyces</taxon>
    </lineage>
</organism>
<accession>A0A0F2THI3</accession>
<dbReference type="GO" id="GO:0016740">
    <property type="term" value="F:transferase activity"/>
    <property type="evidence" value="ECO:0007669"/>
    <property type="project" value="UniProtKB-KW"/>
</dbReference>
<sequence>MTAAPVERLRALCLALPEVEERTSHGEPTWFAGSGRRARVFVTLSDHHHDDRLAFWCAAPGGAQERFVAEDPERYFRPPYVGHRGWLGVYLDGPAPDWRRIEGLVAQAHALVGPGG</sequence>
<dbReference type="AlphaFoldDB" id="A0A0F2THI3"/>
<keyword evidence="2" id="KW-1185">Reference proteome</keyword>
<dbReference type="RefSeq" id="WP_045696058.1">
    <property type="nucleotide sequence ID" value="NZ_JZKH01000022.1"/>
</dbReference>
<dbReference type="OrthoDB" id="6167040at2"/>
<proteinExistence type="predicted"/>
<comment type="caution">
    <text evidence="1">The sequence shown here is derived from an EMBL/GenBank/DDBJ whole genome shotgun (WGS) entry which is preliminary data.</text>
</comment>